<dbReference type="InterPro" id="IPR009057">
    <property type="entry name" value="Homeodomain-like_sf"/>
</dbReference>
<evidence type="ECO:0000256" key="4">
    <source>
        <dbReference type="ARBA" id="ARBA00022553"/>
    </source>
</evidence>
<sequence>MDNIIKVMIIDDEHLIRDLIKNCIDWNEIGMEIVAEASNAVEGLNIINKEKPDIILTDINMPVTDGLDMSKSILERYPDIKVIVITGYNEFEYAKRSIKIGVNDFILKPIDEDELRNSVLKLKDEIQDEYLKKKEYKDIKEKMVVYNNIINLNDANETEDKNLSIEQIKKFIVKNISNRDLSLKLVAEYFYVNPSYLSRIFKEKTDETFSEYIVNTKVKIVTEMLKNPNAKAYEISKKIGIDDPNYFSNWFKKCTGLSIKEYKKQKS</sequence>
<dbReference type="PROSITE" id="PS50110">
    <property type="entry name" value="RESPONSE_REGULATORY"/>
    <property type="match status" value="1"/>
</dbReference>
<keyword evidence="5" id="KW-0902">Two-component regulatory system</keyword>
<dbReference type="SMART" id="SM00448">
    <property type="entry name" value="REC"/>
    <property type="match status" value="1"/>
</dbReference>
<dbReference type="PANTHER" id="PTHR42713:SF3">
    <property type="entry name" value="TRANSCRIPTIONAL REGULATORY PROTEIN HPTR"/>
    <property type="match status" value="1"/>
</dbReference>
<dbReference type="Proteomes" id="UP000031866">
    <property type="component" value="Chromosome"/>
</dbReference>
<dbReference type="OrthoDB" id="1769137at2"/>
<evidence type="ECO:0000256" key="2">
    <source>
        <dbReference type="ARBA" id="ARBA00018672"/>
    </source>
</evidence>
<dbReference type="PROSITE" id="PS01124">
    <property type="entry name" value="HTH_ARAC_FAMILY_2"/>
    <property type="match status" value="1"/>
</dbReference>
<dbReference type="EMBL" id="CP010086">
    <property type="protein sequence ID" value="AJH02088.1"/>
    <property type="molecule type" value="Genomic_DNA"/>
</dbReference>
<dbReference type="GO" id="GO:0043565">
    <property type="term" value="F:sequence-specific DNA binding"/>
    <property type="evidence" value="ECO:0007669"/>
    <property type="project" value="InterPro"/>
</dbReference>
<feature type="domain" description="HTH araC/xylS-type" evidence="11">
    <location>
        <begin position="166"/>
        <end position="265"/>
    </location>
</feature>
<keyword evidence="7" id="KW-0238">DNA-binding</keyword>
<dbReference type="Pfam" id="PF00072">
    <property type="entry name" value="Response_reg"/>
    <property type="match status" value="1"/>
</dbReference>
<feature type="modified residue" description="4-aspartylphosphate" evidence="10">
    <location>
        <position position="58"/>
    </location>
</feature>
<evidence type="ECO:0000256" key="3">
    <source>
        <dbReference type="ARBA" id="ARBA00022490"/>
    </source>
</evidence>
<dbReference type="InterPro" id="IPR001789">
    <property type="entry name" value="Sig_transdc_resp-reg_receiver"/>
</dbReference>
<dbReference type="InterPro" id="IPR018060">
    <property type="entry name" value="HTH_AraC"/>
</dbReference>
<evidence type="ECO:0000256" key="9">
    <source>
        <dbReference type="ARBA" id="ARBA00024867"/>
    </source>
</evidence>
<evidence type="ECO:0000256" key="10">
    <source>
        <dbReference type="PROSITE-ProRule" id="PRU00169"/>
    </source>
</evidence>
<evidence type="ECO:0000259" key="11">
    <source>
        <dbReference type="PROSITE" id="PS01124"/>
    </source>
</evidence>
<proteinExistence type="predicted"/>
<dbReference type="InterPro" id="IPR051552">
    <property type="entry name" value="HptR"/>
</dbReference>
<organism evidence="13 14">
    <name type="scientific">Clostridium beijerinckii</name>
    <name type="common">Clostridium MP</name>
    <dbReference type="NCBI Taxonomy" id="1520"/>
    <lineage>
        <taxon>Bacteria</taxon>
        <taxon>Bacillati</taxon>
        <taxon>Bacillota</taxon>
        <taxon>Clostridia</taxon>
        <taxon>Eubacteriales</taxon>
        <taxon>Clostridiaceae</taxon>
        <taxon>Clostridium</taxon>
    </lineage>
</organism>
<reference evidence="14" key="1">
    <citation type="submission" date="2014-12" db="EMBL/GenBank/DDBJ databases">
        <title>Genome sequence of Clostridium beijerinckii strain 59B.</title>
        <authorList>
            <person name="Little G.T."/>
            <person name="Minton N.P."/>
        </authorList>
    </citation>
    <scope>NUCLEOTIDE SEQUENCE [LARGE SCALE GENOMIC DNA]</scope>
    <source>
        <strain evidence="14">59B</strain>
    </source>
</reference>
<dbReference type="SMART" id="SM00342">
    <property type="entry name" value="HTH_ARAC"/>
    <property type="match status" value="1"/>
</dbReference>
<dbReference type="KEGG" id="cbei:LF65_05580"/>
<keyword evidence="6" id="KW-0805">Transcription regulation</keyword>
<evidence type="ECO:0000259" key="12">
    <source>
        <dbReference type="PROSITE" id="PS50110"/>
    </source>
</evidence>
<dbReference type="Gene3D" id="3.40.50.2300">
    <property type="match status" value="1"/>
</dbReference>
<comment type="subcellular location">
    <subcellularLocation>
        <location evidence="1">Cytoplasm</location>
    </subcellularLocation>
</comment>
<gene>
    <name evidence="13" type="ORF">LF65_05580</name>
</gene>
<evidence type="ECO:0000313" key="14">
    <source>
        <dbReference type="Proteomes" id="UP000031866"/>
    </source>
</evidence>
<comment type="function">
    <text evidence="9">May play the central regulatory role in sporulation. It may be an element of the effector pathway responsible for the activation of sporulation genes in response to nutritional stress. Spo0A may act in concert with spo0H (a sigma factor) to control the expression of some genes that are critical to the sporulation process.</text>
</comment>
<keyword evidence="4 10" id="KW-0597">Phosphoprotein</keyword>
<dbReference type="RefSeq" id="WP_041900557.1">
    <property type="nucleotide sequence ID" value="NZ_CP010086.2"/>
</dbReference>
<feature type="domain" description="Response regulatory" evidence="12">
    <location>
        <begin position="6"/>
        <end position="123"/>
    </location>
</feature>
<dbReference type="SUPFAM" id="SSF52172">
    <property type="entry name" value="CheY-like"/>
    <property type="match status" value="1"/>
</dbReference>
<dbReference type="PANTHER" id="PTHR42713">
    <property type="entry name" value="HISTIDINE KINASE-RELATED"/>
    <property type="match status" value="1"/>
</dbReference>
<dbReference type="SUPFAM" id="SSF46689">
    <property type="entry name" value="Homeodomain-like"/>
    <property type="match status" value="2"/>
</dbReference>
<evidence type="ECO:0000256" key="1">
    <source>
        <dbReference type="ARBA" id="ARBA00004496"/>
    </source>
</evidence>
<evidence type="ECO:0000256" key="7">
    <source>
        <dbReference type="ARBA" id="ARBA00023125"/>
    </source>
</evidence>
<keyword evidence="3" id="KW-0963">Cytoplasm</keyword>
<protein>
    <recommendedName>
        <fullName evidence="2">Stage 0 sporulation protein A homolog</fullName>
    </recommendedName>
</protein>
<dbReference type="GO" id="GO:0000160">
    <property type="term" value="P:phosphorelay signal transduction system"/>
    <property type="evidence" value="ECO:0007669"/>
    <property type="project" value="UniProtKB-KW"/>
</dbReference>
<dbReference type="GO" id="GO:0003700">
    <property type="term" value="F:DNA-binding transcription factor activity"/>
    <property type="evidence" value="ECO:0007669"/>
    <property type="project" value="InterPro"/>
</dbReference>
<dbReference type="CDD" id="cd17536">
    <property type="entry name" value="REC_YesN-like"/>
    <property type="match status" value="1"/>
</dbReference>
<evidence type="ECO:0000256" key="8">
    <source>
        <dbReference type="ARBA" id="ARBA00023163"/>
    </source>
</evidence>
<dbReference type="InterPro" id="IPR011006">
    <property type="entry name" value="CheY-like_superfamily"/>
</dbReference>
<dbReference type="AlphaFoldDB" id="A0A0B5QVT6"/>
<name>A0A0B5QVT6_CLOBE</name>
<evidence type="ECO:0000313" key="13">
    <source>
        <dbReference type="EMBL" id="AJH02088.1"/>
    </source>
</evidence>
<evidence type="ECO:0000256" key="5">
    <source>
        <dbReference type="ARBA" id="ARBA00023012"/>
    </source>
</evidence>
<dbReference type="Gene3D" id="1.10.10.60">
    <property type="entry name" value="Homeodomain-like"/>
    <property type="match status" value="2"/>
</dbReference>
<dbReference type="GO" id="GO:0005737">
    <property type="term" value="C:cytoplasm"/>
    <property type="evidence" value="ECO:0007669"/>
    <property type="project" value="UniProtKB-SubCell"/>
</dbReference>
<evidence type="ECO:0000256" key="6">
    <source>
        <dbReference type="ARBA" id="ARBA00023015"/>
    </source>
</evidence>
<keyword evidence="8" id="KW-0804">Transcription</keyword>
<accession>A0A0B5QVT6</accession>
<dbReference type="STRING" id="1520.LF65_05580"/>
<dbReference type="Pfam" id="PF12833">
    <property type="entry name" value="HTH_18"/>
    <property type="match status" value="1"/>
</dbReference>